<dbReference type="SUPFAM" id="SSF63829">
    <property type="entry name" value="Calcium-dependent phosphotriesterase"/>
    <property type="match status" value="1"/>
</dbReference>
<dbReference type="Pfam" id="PF20067">
    <property type="entry name" value="SSL_N"/>
    <property type="match status" value="1"/>
</dbReference>
<evidence type="ECO:0000256" key="4">
    <source>
        <dbReference type="ARBA" id="ARBA00022553"/>
    </source>
</evidence>
<dbReference type="GO" id="GO:0006887">
    <property type="term" value="P:exocytosis"/>
    <property type="evidence" value="ECO:0007669"/>
    <property type="project" value="InterPro"/>
</dbReference>
<evidence type="ECO:0000256" key="1">
    <source>
        <dbReference type="ARBA" id="ARBA00006756"/>
    </source>
</evidence>
<evidence type="ECO:0000259" key="7">
    <source>
        <dbReference type="Pfam" id="PF03081"/>
    </source>
</evidence>
<dbReference type="Gene3D" id="2.120.10.30">
    <property type="entry name" value="TolB, C-terminal domain"/>
    <property type="match status" value="1"/>
</dbReference>
<dbReference type="Pfam" id="PF03088">
    <property type="entry name" value="Str_synth"/>
    <property type="match status" value="1"/>
</dbReference>
<dbReference type="GO" id="GO:0000145">
    <property type="term" value="C:exocyst"/>
    <property type="evidence" value="ECO:0007669"/>
    <property type="project" value="InterPro"/>
</dbReference>
<evidence type="ECO:0000256" key="6">
    <source>
        <dbReference type="SAM" id="MobiDB-lite"/>
    </source>
</evidence>
<protein>
    <submittedName>
        <fullName evidence="9">Uncharacterized protein</fullName>
    </submittedName>
</protein>
<feature type="region of interest" description="Disordered" evidence="6">
    <location>
        <begin position="286"/>
        <end position="310"/>
    </location>
</feature>
<evidence type="ECO:0000256" key="5">
    <source>
        <dbReference type="ARBA" id="ARBA00023180"/>
    </source>
</evidence>
<dbReference type="PANTHER" id="PTHR10426">
    <property type="entry name" value="STRICTOSIDINE SYNTHASE-RELATED"/>
    <property type="match status" value="1"/>
</dbReference>
<dbReference type="SUPFAM" id="SSF74788">
    <property type="entry name" value="Cullin repeat-like"/>
    <property type="match status" value="1"/>
</dbReference>
<dbReference type="Pfam" id="PF03081">
    <property type="entry name" value="Exo70_C"/>
    <property type="match status" value="1"/>
</dbReference>
<reference evidence="10" key="1">
    <citation type="journal article" date="2018" name="Algal Res.">
        <title>Characterization of plant carbon substrate utilization by Auxenochlorella protothecoides.</title>
        <authorList>
            <person name="Vogler B.W."/>
            <person name="Starkenburg S.R."/>
            <person name="Sudasinghe N."/>
            <person name="Schambach J.Y."/>
            <person name="Rollin J.A."/>
            <person name="Pattathil S."/>
            <person name="Barry A.N."/>
        </authorList>
    </citation>
    <scope>NUCLEOTIDE SEQUENCE [LARGE SCALE GENOMIC DNA]</scope>
    <source>
        <strain evidence="10">UTEX 25</strain>
    </source>
</reference>
<comment type="similarity">
    <text evidence="1">Belongs to the EXO70 family.</text>
</comment>
<evidence type="ECO:0000256" key="3">
    <source>
        <dbReference type="ARBA" id="ARBA00022448"/>
    </source>
</evidence>
<keyword evidence="4" id="KW-0597">Phosphoprotein</keyword>
<dbReference type="AlphaFoldDB" id="A0A3M7KY10"/>
<evidence type="ECO:0000259" key="8">
    <source>
        <dbReference type="Pfam" id="PF03088"/>
    </source>
</evidence>
<name>A0A3M7KY10_AUXPR</name>
<gene>
    <name evidence="9" type="ORF">APUTEX25_005485</name>
</gene>
<accession>A0A3M7KY10</accession>
<evidence type="ECO:0000313" key="10">
    <source>
        <dbReference type="Proteomes" id="UP000279271"/>
    </source>
</evidence>
<sequence>MMEVSPALFPDHLRASLASCDVATSQTLVAIDACLKRLSDLDNVLKPVTSAISPVLGRTPSGPLLTGPQDIPKHLATIRAHRTSIGKGPAAGEAFLASLQAVHVAASSLRAALDSGAPGLSASEVKAAAALRQEGLTAARAGLAAAFRTGGSGAEAAALVQALVRAGDEQGPSTLYAEARRGPVAAGLEAAGKAEAGPPGQRVAATLRALGEIAQEESQNASDTLGAAGACQALSALVGPLIVGVKGQVRDLLGVQASLSKVADLAEVAAAARAVIPPLLTLFQLPGQQSPSPGPGPANNGGSASSPSPSLAALQQEVLGGASRTWTFLQQKGGTGSLPSPPPATAACHAAVGEAVQALRRLASLPELGGLLLAQGKTASLSATVSAVLDGLVDSLESTAKAAYPAASGLTEVHLLNCTVALTTQLQRTEGTAQLAAAWLADRKDLAARYAERYVSVAWQPALRALSSDSSQQLRGAAALPDAQRAAVKTVWTAVNAALDTFTSHPGIVESIVWQKRVREQVGAAFLPAYRAFFTKYEGVPFTKGRRSKYERYSLAEAEAAVQGMLSGAARAPLEGSPQRSGVDFTKLPLPCLLPIVDVDPAKYPVPAPWTGEFAKNTRLRQSKRLFEGQIKGSESIAVSRNGTVYLLDGSGYLKVAHGSTRQPLDITIDAQPQAYLGPGRPLGFHLDGDDDLYICNSLLGLTRLPDGARAQQLLANSVPGAAPGSFSPIAYADDLDILLGGDVVFSDASAIPPALGRAGRYDTMRSYVLTVLQGAPSGRLLRWHAGSGETSTLADGLWFPNGVALAADGSFVVVAETVTARILKHWLAGPKAGTTEILVHSLPGYPDGVSRAPDGNFWVALITDHLPVINWSVRSRSVRWALAWLSHFLPVPIKHMGAALKISPEGKVLDLLVDPDAHVIGSITSVVERDGWLYMGSLTNDFIGVLDLSKAS</sequence>
<dbReference type="GO" id="GO:0012505">
    <property type="term" value="C:endomembrane system"/>
    <property type="evidence" value="ECO:0007669"/>
    <property type="project" value="TreeGrafter"/>
</dbReference>
<dbReference type="InterPro" id="IPR018119">
    <property type="entry name" value="Strictosidine_synth_cons-reg"/>
</dbReference>
<feature type="domain" description="Exocyst complex subunit Exo70 C-terminal" evidence="7">
    <location>
        <begin position="378"/>
        <end position="558"/>
    </location>
</feature>
<feature type="domain" description="Strictosidine synthase conserved region" evidence="8">
    <location>
        <begin position="735"/>
        <end position="830"/>
    </location>
</feature>
<dbReference type="GO" id="GO:0016787">
    <property type="term" value="F:hydrolase activity"/>
    <property type="evidence" value="ECO:0007669"/>
    <property type="project" value="TreeGrafter"/>
</dbReference>
<keyword evidence="3" id="KW-0813">Transport</keyword>
<dbReference type="InterPro" id="IPR011042">
    <property type="entry name" value="6-blade_b-propeller_TolB-like"/>
</dbReference>
<comment type="caution">
    <text evidence="9">The sequence shown here is derived from an EMBL/GenBank/DDBJ whole genome shotgun (WGS) entry which is preliminary data.</text>
</comment>
<dbReference type="Proteomes" id="UP000279271">
    <property type="component" value="Unassembled WGS sequence"/>
</dbReference>
<dbReference type="GO" id="GO:0005546">
    <property type="term" value="F:phosphatidylinositol-4,5-bisphosphate binding"/>
    <property type="evidence" value="ECO:0007669"/>
    <property type="project" value="InterPro"/>
</dbReference>
<dbReference type="Gene3D" id="1.20.1280.170">
    <property type="entry name" value="Exocyst complex component Exo70"/>
    <property type="match status" value="1"/>
</dbReference>
<evidence type="ECO:0000313" key="9">
    <source>
        <dbReference type="EMBL" id="RMZ55207.1"/>
    </source>
</evidence>
<proteinExistence type="inferred from homology"/>
<organism evidence="9 10">
    <name type="scientific">Auxenochlorella protothecoides</name>
    <name type="common">Green microalga</name>
    <name type="synonym">Chlorella protothecoides</name>
    <dbReference type="NCBI Taxonomy" id="3075"/>
    <lineage>
        <taxon>Eukaryota</taxon>
        <taxon>Viridiplantae</taxon>
        <taxon>Chlorophyta</taxon>
        <taxon>core chlorophytes</taxon>
        <taxon>Trebouxiophyceae</taxon>
        <taxon>Chlorellales</taxon>
        <taxon>Chlorellaceae</taxon>
        <taxon>Auxenochlorella</taxon>
    </lineage>
</organism>
<keyword evidence="5" id="KW-0325">Glycoprotein</keyword>
<evidence type="ECO:0000256" key="2">
    <source>
        <dbReference type="ARBA" id="ARBA00009191"/>
    </source>
</evidence>
<comment type="similarity">
    <text evidence="2">Belongs to the strictosidine synthase family.</text>
</comment>
<dbReference type="InterPro" id="IPR046364">
    <property type="entry name" value="Exo70_C"/>
</dbReference>
<dbReference type="PANTHER" id="PTHR10426:SF88">
    <property type="entry name" value="ADIPOCYTE PLASMA MEMBRANE-ASSOCIATED PROTEIN HEMOMUCIN-RELATED"/>
    <property type="match status" value="1"/>
</dbReference>
<dbReference type="EMBL" id="QOKY01000169">
    <property type="protein sequence ID" value="RMZ55207.1"/>
    <property type="molecule type" value="Genomic_DNA"/>
</dbReference>
<dbReference type="InterPro" id="IPR016159">
    <property type="entry name" value="Cullin_repeat-like_dom_sf"/>
</dbReference>